<dbReference type="GeneID" id="65536195"/>
<dbReference type="InterPro" id="IPR029044">
    <property type="entry name" value="Nucleotide-diphossugar_trans"/>
</dbReference>
<evidence type="ECO:0000259" key="4">
    <source>
        <dbReference type="Pfam" id="PF00535"/>
    </source>
</evidence>
<accession>A0A1Z2XK38</accession>
<dbReference type="SUPFAM" id="SSF53448">
    <property type="entry name" value="Nucleotide-diphospho-sugar transferases"/>
    <property type="match status" value="1"/>
</dbReference>
<evidence type="ECO:0000313" key="6">
    <source>
        <dbReference type="Proteomes" id="UP000186351"/>
    </source>
</evidence>
<keyword evidence="3" id="KW-0808">Transferase</keyword>
<evidence type="ECO:0000256" key="1">
    <source>
        <dbReference type="ARBA" id="ARBA00006739"/>
    </source>
</evidence>
<dbReference type="KEGG" id="pary:A4V02_04945"/>
<evidence type="ECO:0000313" key="5">
    <source>
        <dbReference type="EMBL" id="ANU63126.1"/>
    </source>
</evidence>
<name>A0A1B1S8J7_9BACT</name>
<reference evidence="6" key="1">
    <citation type="submission" date="2016-04" db="EMBL/GenBank/DDBJ databases">
        <title>Complete Genome Sequences of Twelve Strains of a Stable Defined Moderately Diverse Mouse Microbiota 2 (sDMDMm2).</title>
        <authorList>
            <person name="Uchimura Y."/>
            <person name="Wyss M."/>
            <person name="Brugiroux S."/>
            <person name="Limenitakis J.P."/>
            <person name="Stecher B."/>
            <person name="McCoy K.D."/>
            <person name="Macpherson A.J."/>
        </authorList>
    </citation>
    <scope>NUCLEOTIDE SEQUENCE [LARGE SCALE GENOMIC DNA]</scope>
    <source>
        <strain evidence="6">YL27</strain>
    </source>
</reference>
<proteinExistence type="inferred from homology"/>
<feature type="domain" description="Glycosyltransferase 2-like" evidence="4">
    <location>
        <begin position="4"/>
        <end position="162"/>
    </location>
</feature>
<dbReference type="STRING" id="1796646.A4V02_04945"/>
<dbReference type="AlphaFoldDB" id="A0A1B1S8J7"/>
<keyword evidence="2" id="KW-0328">Glycosyltransferase</keyword>
<dbReference type="Proteomes" id="UP000186351">
    <property type="component" value="Chromosome"/>
</dbReference>
<organism evidence="5 6">
    <name type="scientific">Muribaculum intestinale</name>
    <dbReference type="NCBI Taxonomy" id="1796646"/>
    <lineage>
        <taxon>Bacteria</taxon>
        <taxon>Pseudomonadati</taxon>
        <taxon>Bacteroidota</taxon>
        <taxon>Bacteroidia</taxon>
        <taxon>Bacteroidales</taxon>
        <taxon>Muribaculaceae</taxon>
        <taxon>Muribaculum</taxon>
    </lineage>
</organism>
<dbReference type="PANTHER" id="PTHR43685">
    <property type="entry name" value="GLYCOSYLTRANSFERASE"/>
    <property type="match status" value="1"/>
</dbReference>
<accession>A0A1B1S8J7</accession>
<keyword evidence="6" id="KW-1185">Reference proteome</keyword>
<dbReference type="InterPro" id="IPR001173">
    <property type="entry name" value="Glyco_trans_2-like"/>
</dbReference>
<evidence type="ECO:0000256" key="3">
    <source>
        <dbReference type="ARBA" id="ARBA00022679"/>
    </source>
</evidence>
<comment type="similarity">
    <text evidence="1">Belongs to the glycosyltransferase 2 family.</text>
</comment>
<dbReference type="OrthoDB" id="9815829at2"/>
<dbReference type="PANTHER" id="PTHR43685:SF5">
    <property type="entry name" value="GLYCOSYLTRANSFERASE EPSE-RELATED"/>
    <property type="match status" value="1"/>
</dbReference>
<protein>
    <submittedName>
        <fullName evidence="5">Amylovoran biosynthesis protein AmsE</fullName>
    </submittedName>
</protein>
<evidence type="ECO:0000256" key="2">
    <source>
        <dbReference type="ARBA" id="ARBA00022676"/>
    </source>
</evidence>
<sequence length="269" mass="31162">MLFSVLMSLYAKERPDFLRQSLDSIFSQTIAPTEVVIVEDGPLTTDLYSVLDEFELNHAEIKRVALKENGGLGNALNEGLKYCSHEIVARMDTDDIALPNRFESQIDIFNTYPDVQVVSCWIDEFEGNPMNIVSTRKIPEFPFEIYKYGKKRCPINHPASVFRKSAILFAGGYRHFPLFEDYYLWVRLLLNGAKFYNIQESLLLFRSSSDVFKRRGGLKHALEEVKFQNHIRAIGYINMLQMVVNITIRFTTRIVPNSLRGFIYKKLLR</sequence>
<dbReference type="CDD" id="cd04195">
    <property type="entry name" value="GT2_AmsE_like"/>
    <property type="match status" value="1"/>
</dbReference>
<dbReference type="InterPro" id="IPR050834">
    <property type="entry name" value="Glycosyltransf_2"/>
</dbReference>
<dbReference type="GO" id="GO:0016757">
    <property type="term" value="F:glycosyltransferase activity"/>
    <property type="evidence" value="ECO:0007669"/>
    <property type="project" value="UniProtKB-KW"/>
</dbReference>
<gene>
    <name evidence="5" type="ORF">A4V02_04945</name>
</gene>
<dbReference type="Gene3D" id="3.90.550.10">
    <property type="entry name" value="Spore Coat Polysaccharide Biosynthesis Protein SpsA, Chain A"/>
    <property type="match status" value="1"/>
</dbReference>
<dbReference type="RefSeq" id="WP_068960486.1">
    <property type="nucleotide sequence ID" value="NZ_CAJTAP010000005.1"/>
</dbReference>
<dbReference type="Pfam" id="PF00535">
    <property type="entry name" value="Glycos_transf_2"/>
    <property type="match status" value="1"/>
</dbReference>
<dbReference type="EMBL" id="CP015402">
    <property type="protein sequence ID" value="ANU63126.1"/>
    <property type="molecule type" value="Genomic_DNA"/>
</dbReference>